<evidence type="ECO:0000313" key="2">
    <source>
        <dbReference type="EMBL" id="UNO49534.1"/>
    </source>
</evidence>
<dbReference type="PANTHER" id="PTHR43630">
    <property type="entry name" value="POLY-BETA-1,6-N-ACETYL-D-GLUCOSAMINE SYNTHASE"/>
    <property type="match status" value="1"/>
</dbReference>
<protein>
    <submittedName>
        <fullName evidence="2">Glycosyltransferase family 2 protein</fullName>
    </submittedName>
</protein>
<dbReference type="PANTHER" id="PTHR43630:SF2">
    <property type="entry name" value="GLYCOSYLTRANSFERASE"/>
    <property type="match status" value="1"/>
</dbReference>
<proteinExistence type="predicted"/>
<dbReference type="EMBL" id="CP080467">
    <property type="protein sequence ID" value="UNO49534.1"/>
    <property type="molecule type" value="Genomic_DNA"/>
</dbReference>
<sequence length="161" mass="17944">MDMYKKSLDTPHCTVEAVLIVKIEIRTIEKCLTALQPAVDQIVVVDTGSTDGTVFSVQNLGIPVHCFKWDDDFAAARNYALSFAETDWVISVDADEILYKEDTDKIRKFAEQYNAVPGTFALQILQMNIVGDVMSPSRETRMFPLGRGLFWFGSVPSSGVN</sequence>
<dbReference type="InterPro" id="IPR001173">
    <property type="entry name" value="Glyco_trans_2-like"/>
</dbReference>
<organism evidence="2 3">
    <name type="scientific">Alicyclobacillus acidoterrestris (strain ATCC 49025 / DSM 3922 / CIP 106132 / NCIMB 13137 / GD3B)</name>
    <dbReference type="NCBI Taxonomy" id="1356854"/>
    <lineage>
        <taxon>Bacteria</taxon>
        <taxon>Bacillati</taxon>
        <taxon>Bacillota</taxon>
        <taxon>Bacilli</taxon>
        <taxon>Bacillales</taxon>
        <taxon>Alicyclobacillaceae</taxon>
        <taxon>Alicyclobacillus</taxon>
    </lineage>
</organism>
<feature type="domain" description="Glycosyltransferase 2-like" evidence="1">
    <location>
        <begin position="20"/>
        <end position="115"/>
    </location>
</feature>
<dbReference type="Gene3D" id="3.90.550.10">
    <property type="entry name" value="Spore Coat Polysaccharide Biosynthesis Protein SpsA, Chain A"/>
    <property type="match status" value="1"/>
</dbReference>
<gene>
    <name evidence="2" type="ORF">K1I37_03000</name>
</gene>
<dbReference type="InterPro" id="IPR029044">
    <property type="entry name" value="Nucleotide-diphossugar_trans"/>
</dbReference>
<dbReference type="KEGG" id="aaco:K1I37_03000"/>
<dbReference type="AlphaFoldDB" id="A0A9E6ZUQ5"/>
<dbReference type="Proteomes" id="UP000829401">
    <property type="component" value="Chromosome"/>
</dbReference>
<name>A0A9E6ZUQ5_ALIAG</name>
<reference evidence="3" key="1">
    <citation type="journal article" date="2022" name="G3 (Bethesda)">
        <title>Unveiling the complete genome sequence of Alicyclobacillus acidoterrestris DSM 3922T, a taint-producing strain.</title>
        <authorList>
            <person name="Leonardo I.C."/>
            <person name="Barreto Crespo M.T."/>
            <person name="Gaspar F.B."/>
        </authorList>
    </citation>
    <scope>NUCLEOTIDE SEQUENCE [LARGE SCALE GENOMIC DNA]</scope>
    <source>
        <strain evidence="3">DSM 3922</strain>
    </source>
</reference>
<evidence type="ECO:0000313" key="3">
    <source>
        <dbReference type="Proteomes" id="UP000829401"/>
    </source>
</evidence>
<evidence type="ECO:0000259" key="1">
    <source>
        <dbReference type="Pfam" id="PF00535"/>
    </source>
</evidence>
<dbReference type="SUPFAM" id="SSF53448">
    <property type="entry name" value="Nucleotide-diphospho-sugar transferases"/>
    <property type="match status" value="1"/>
</dbReference>
<accession>A0A9E6ZUQ5</accession>
<dbReference type="CDD" id="cd02511">
    <property type="entry name" value="Beta4Glucosyltransferase"/>
    <property type="match status" value="1"/>
</dbReference>
<dbReference type="Pfam" id="PF00535">
    <property type="entry name" value="Glycos_transf_2"/>
    <property type="match status" value="1"/>
</dbReference>
<keyword evidence="3" id="KW-1185">Reference proteome</keyword>